<organism evidence="8 9">
    <name type="scientific">Durusdinium trenchii</name>
    <dbReference type="NCBI Taxonomy" id="1381693"/>
    <lineage>
        <taxon>Eukaryota</taxon>
        <taxon>Sar</taxon>
        <taxon>Alveolata</taxon>
        <taxon>Dinophyceae</taxon>
        <taxon>Suessiales</taxon>
        <taxon>Symbiodiniaceae</taxon>
        <taxon>Durusdinium</taxon>
    </lineage>
</organism>
<keyword evidence="3" id="KW-0677">Repeat</keyword>
<comment type="caution">
    <text evidence="8">The sequence shown here is derived from an EMBL/GenBank/DDBJ whole genome shotgun (WGS) entry which is preliminary data.</text>
</comment>
<name>A0ABP0INH2_9DINO</name>
<dbReference type="PROSITE" id="PS50222">
    <property type="entry name" value="EF_HAND_2"/>
    <property type="match status" value="1"/>
</dbReference>
<evidence type="ECO:0000256" key="1">
    <source>
        <dbReference type="ARBA" id="ARBA00004245"/>
    </source>
</evidence>
<keyword evidence="9" id="KW-1185">Reference proteome</keyword>
<feature type="domain" description="EF-hand" evidence="7">
    <location>
        <begin position="108"/>
        <end position="143"/>
    </location>
</feature>
<gene>
    <name evidence="8" type="ORF">CCMP2556_LOCUS7107</name>
</gene>
<dbReference type="SMART" id="SM00054">
    <property type="entry name" value="EFh"/>
    <property type="match status" value="1"/>
</dbReference>
<dbReference type="PANTHER" id="PTHR23048">
    <property type="entry name" value="MYOSIN LIGHT CHAIN 1, 3"/>
    <property type="match status" value="1"/>
</dbReference>
<keyword evidence="5" id="KW-0963">Cytoplasm</keyword>
<feature type="signal peptide" evidence="6">
    <location>
        <begin position="1"/>
        <end position="23"/>
    </location>
</feature>
<evidence type="ECO:0000256" key="4">
    <source>
        <dbReference type="ARBA" id="ARBA00022837"/>
    </source>
</evidence>
<evidence type="ECO:0000313" key="9">
    <source>
        <dbReference type="Proteomes" id="UP001642484"/>
    </source>
</evidence>
<dbReference type="EMBL" id="CAXAMN010003114">
    <property type="protein sequence ID" value="CAK9003012.1"/>
    <property type="molecule type" value="Genomic_DNA"/>
</dbReference>
<reference evidence="8 9" key="1">
    <citation type="submission" date="2024-02" db="EMBL/GenBank/DDBJ databases">
        <authorList>
            <person name="Chen Y."/>
            <person name="Shah S."/>
            <person name="Dougan E. K."/>
            <person name="Thang M."/>
            <person name="Chan C."/>
        </authorList>
    </citation>
    <scope>NUCLEOTIDE SEQUENCE [LARGE SCALE GENOMIC DNA]</scope>
</reference>
<evidence type="ECO:0000256" key="3">
    <source>
        <dbReference type="ARBA" id="ARBA00022737"/>
    </source>
</evidence>
<sequence>MCCIRFSISVWCARWPFVSKASAILFIAMVLTQEQEAEMKEAFQLFAGFEGKEKIEATKLGVLFQSLGMTFSDEELAAKTEEIARDNVICLKDFLAFMDRKIQEDEENDEEELRQAFRVMDKDGTGFIDMNEIRHIMLDLGSKLEGGKHCYPDEEYAHRAHRAEKGDEVKGPQLINFEEFKKMMSFQ</sequence>
<dbReference type="Gene3D" id="1.10.238.10">
    <property type="entry name" value="EF-hand"/>
    <property type="match status" value="2"/>
</dbReference>
<accession>A0ABP0INH2</accession>
<dbReference type="InterPro" id="IPR002048">
    <property type="entry name" value="EF_hand_dom"/>
</dbReference>
<proteinExistence type="inferred from homology"/>
<protein>
    <recommendedName>
        <fullName evidence="7">EF-hand domain-containing protein</fullName>
    </recommendedName>
</protein>
<evidence type="ECO:0000256" key="2">
    <source>
        <dbReference type="ARBA" id="ARBA00005253"/>
    </source>
</evidence>
<dbReference type="InterPro" id="IPR018247">
    <property type="entry name" value="EF_Hand_1_Ca_BS"/>
</dbReference>
<dbReference type="PROSITE" id="PS00018">
    <property type="entry name" value="EF_HAND_1"/>
    <property type="match status" value="1"/>
</dbReference>
<evidence type="ECO:0000259" key="7">
    <source>
        <dbReference type="PROSITE" id="PS50222"/>
    </source>
</evidence>
<evidence type="ECO:0000256" key="6">
    <source>
        <dbReference type="SAM" id="SignalP"/>
    </source>
</evidence>
<comment type="subcellular location">
    <subcellularLocation>
        <location evidence="1">Cytoplasm</location>
        <location evidence="1">Cytoskeleton</location>
    </subcellularLocation>
</comment>
<feature type="chain" id="PRO_5045273231" description="EF-hand domain-containing protein" evidence="6">
    <location>
        <begin position="24"/>
        <end position="187"/>
    </location>
</feature>
<dbReference type="InterPro" id="IPR050230">
    <property type="entry name" value="CALM/Myosin/TropC-like"/>
</dbReference>
<dbReference type="Pfam" id="PF13405">
    <property type="entry name" value="EF-hand_6"/>
    <property type="match status" value="1"/>
</dbReference>
<keyword evidence="4" id="KW-0106">Calcium</keyword>
<dbReference type="SUPFAM" id="SSF47473">
    <property type="entry name" value="EF-hand"/>
    <property type="match status" value="1"/>
</dbReference>
<comment type="similarity">
    <text evidence="2">Belongs to the centrin family.</text>
</comment>
<keyword evidence="5" id="KW-0206">Cytoskeleton</keyword>
<keyword evidence="6" id="KW-0732">Signal</keyword>
<dbReference type="PANTHER" id="PTHR23048:SF59">
    <property type="entry name" value="EF-HAND SUPERFAMILY PROTEIN"/>
    <property type="match status" value="1"/>
</dbReference>
<dbReference type="Proteomes" id="UP001642484">
    <property type="component" value="Unassembled WGS sequence"/>
</dbReference>
<evidence type="ECO:0000313" key="8">
    <source>
        <dbReference type="EMBL" id="CAK9003012.1"/>
    </source>
</evidence>
<dbReference type="InterPro" id="IPR011992">
    <property type="entry name" value="EF-hand-dom_pair"/>
</dbReference>
<evidence type="ECO:0000256" key="5">
    <source>
        <dbReference type="ARBA" id="ARBA00023212"/>
    </source>
</evidence>